<organism evidence="1 2">
    <name type="scientific">Pyropia yezoensis</name>
    <name type="common">Susabi-nori</name>
    <name type="synonym">Porphyra yezoensis</name>
    <dbReference type="NCBI Taxonomy" id="2788"/>
    <lineage>
        <taxon>Eukaryota</taxon>
        <taxon>Rhodophyta</taxon>
        <taxon>Bangiophyceae</taxon>
        <taxon>Bangiales</taxon>
        <taxon>Bangiaceae</taxon>
        <taxon>Pyropia</taxon>
    </lineage>
</organism>
<protein>
    <submittedName>
        <fullName evidence="1">Uncharacterized protein</fullName>
    </submittedName>
</protein>
<dbReference type="Proteomes" id="UP000798662">
    <property type="component" value="Chromosome 1"/>
</dbReference>
<sequence>MRADTRDRILKMLGDAQSYASEARMDMASPRAATGTPDTGCDDSDVTIVDAVVTGTTRTADGDHDRPSKRVRTSADKVSADAATRSGSARYKSDEEEEEEEGDMD</sequence>
<evidence type="ECO:0000313" key="1">
    <source>
        <dbReference type="EMBL" id="KAK1858268.1"/>
    </source>
</evidence>
<gene>
    <name evidence="1" type="ORF">I4F81_000878</name>
</gene>
<name>A0ACC3BKX1_PYRYE</name>
<evidence type="ECO:0000313" key="2">
    <source>
        <dbReference type="Proteomes" id="UP000798662"/>
    </source>
</evidence>
<proteinExistence type="predicted"/>
<accession>A0ACC3BKX1</accession>
<keyword evidence="2" id="KW-1185">Reference proteome</keyword>
<comment type="caution">
    <text evidence="1">The sequence shown here is derived from an EMBL/GenBank/DDBJ whole genome shotgun (WGS) entry which is preliminary data.</text>
</comment>
<dbReference type="EMBL" id="CM020618">
    <property type="protein sequence ID" value="KAK1858268.1"/>
    <property type="molecule type" value="Genomic_DNA"/>
</dbReference>
<reference evidence="1" key="1">
    <citation type="submission" date="2019-11" db="EMBL/GenBank/DDBJ databases">
        <title>Nori genome reveals adaptations in red seaweeds to the harsh intertidal environment.</title>
        <authorList>
            <person name="Wang D."/>
            <person name="Mao Y."/>
        </authorList>
    </citation>
    <scope>NUCLEOTIDE SEQUENCE</scope>
    <source>
        <tissue evidence="1">Gametophyte</tissue>
    </source>
</reference>